<dbReference type="InterPro" id="IPR052337">
    <property type="entry name" value="SAT4-like"/>
</dbReference>
<feature type="transmembrane region" description="Helical" evidence="7">
    <location>
        <begin position="259"/>
        <end position="279"/>
    </location>
</feature>
<accession>A0A8T9CF03</accession>
<evidence type="ECO:0000256" key="4">
    <source>
        <dbReference type="ARBA" id="ARBA00023136"/>
    </source>
</evidence>
<dbReference type="AlphaFoldDB" id="A0A8T9CF03"/>
<dbReference type="OrthoDB" id="5429740at2759"/>
<comment type="subcellular location">
    <subcellularLocation>
        <location evidence="1">Membrane</location>
        <topology evidence="1">Multi-pass membrane protein</topology>
    </subcellularLocation>
</comment>
<feature type="transmembrane region" description="Helical" evidence="7">
    <location>
        <begin position="60"/>
        <end position="85"/>
    </location>
</feature>
<keyword evidence="2 7" id="KW-0812">Transmembrane</keyword>
<dbReference type="PANTHER" id="PTHR33048:SF131">
    <property type="entry name" value="INTEGRAL MEMBRANE PROTEIN"/>
    <property type="match status" value="1"/>
</dbReference>
<feature type="region of interest" description="Disordered" evidence="6">
    <location>
        <begin position="404"/>
        <end position="423"/>
    </location>
</feature>
<evidence type="ECO:0000256" key="7">
    <source>
        <dbReference type="SAM" id="Phobius"/>
    </source>
</evidence>
<comment type="similarity">
    <text evidence="5">Belongs to the SAT4 family.</text>
</comment>
<feature type="transmembrane region" description="Helical" evidence="7">
    <location>
        <begin position="141"/>
        <end position="168"/>
    </location>
</feature>
<feature type="transmembrane region" description="Helical" evidence="7">
    <location>
        <begin position="105"/>
        <end position="129"/>
    </location>
</feature>
<dbReference type="InterPro" id="IPR049326">
    <property type="entry name" value="Rhodopsin_dom_fungi"/>
</dbReference>
<dbReference type="Proteomes" id="UP000469558">
    <property type="component" value="Unassembled WGS sequence"/>
</dbReference>
<feature type="region of interest" description="Disordered" evidence="6">
    <location>
        <begin position="305"/>
        <end position="329"/>
    </location>
</feature>
<proteinExistence type="inferred from homology"/>
<reference evidence="9 10" key="1">
    <citation type="submission" date="2018-05" db="EMBL/GenBank/DDBJ databases">
        <title>Genome sequencing and assembly of the regulated plant pathogen Lachnellula willkommii and related sister species for the development of diagnostic species identification markers.</title>
        <authorList>
            <person name="Giroux E."/>
            <person name="Bilodeau G."/>
        </authorList>
    </citation>
    <scope>NUCLEOTIDE SEQUENCE [LARGE SCALE GENOMIC DNA]</scope>
    <source>
        <strain evidence="9 10">CBS 268.59</strain>
    </source>
</reference>
<dbReference type="PANTHER" id="PTHR33048">
    <property type="entry name" value="PTH11-LIKE INTEGRAL MEMBRANE PROTEIN (AFU_ORTHOLOGUE AFUA_5G11245)"/>
    <property type="match status" value="1"/>
</dbReference>
<feature type="transmembrane region" description="Helical" evidence="7">
    <location>
        <begin position="219"/>
        <end position="239"/>
    </location>
</feature>
<keyword evidence="10" id="KW-1185">Reference proteome</keyword>
<gene>
    <name evidence="9" type="ORF">LSUE1_G000882</name>
</gene>
<keyword evidence="3 7" id="KW-1133">Transmembrane helix</keyword>
<feature type="compositionally biased region" description="Polar residues" evidence="6">
    <location>
        <begin position="404"/>
        <end position="419"/>
    </location>
</feature>
<comment type="caution">
    <text evidence="9">The sequence shown here is derived from an EMBL/GenBank/DDBJ whole genome shotgun (WGS) entry which is preliminary data.</text>
</comment>
<keyword evidence="4 7" id="KW-0472">Membrane</keyword>
<evidence type="ECO:0000313" key="9">
    <source>
        <dbReference type="EMBL" id="TVY84365.1"/>
    </source>
</evidence>
<evidence type="ECO:0000256" key="2">
    <source>
        <dbReference type="ARBA" id="ARBA00022692"/>
    </source>
</evidence>
<dbReference type="EMBL" id="QGMK01000091">
    <property type="protein sequence ID" value="TVY84365.1"/>
    <property type="molecule type" value="Genomic_DNA"/>
</dbReference>
<feature type="transmembrane region" description="Helical" evidence="7">
    <location>
        <begin position="188"/>
        <end position="212"/>
    </location>
</feature>
<evidence type="ECO:0000259" key="8">
    <source>
        <dbReference type="Pfam" id="PF20684"/>
    </source>
</evidence>
<protein>
    <recommendedName>
        <fullName evidence="8">Rhodopsin domain-containing protein</fullName>
    </recommendedName>
</protein>
<name>A0A8T9CF03_9HELO</name>
<sequence>MSSTLPSADLPYFTGGKVDNSSAQGSIVRVSITILILILLTGGLRFWVRLRMLRSSGLNDIFLAVGLIFAILLCASALIGEHFGLGKHLWNLNLMVANLRPIIKSLYGCFLAYSTAICFTKLSLVASYFRIFSPGIHRKILIGLGVMICCLWVASIFAIVFACAPVGWAWNLQLGTKHKCYPIVDFFYAFSAINIVHDVLLFLLPIPTLWALRLSKFQRVVLCILFSKGSFACIASVVRLSQLHYLTKGIDFSYSGAGVLNWSVIEVGTAIICASISALHPLATEYLPKLLPCFVFGDVQEIPHTPEPPKHSSRSSYPHTRHSPTNSCSSEMAINPEINPWQSVEHLSVPVAARLALNSHPVRSPVHTSFLLDRTSTDTFEGVGDIIIASPTFDIREWRNSGRAQASPTFDMQRNSSRVQAGPRAESICGNFV</sequence>
<feature type="compositionally biased region" description="Polar residues" evidence="6">
    <location>
        <begin position="314"/>
        <end position="329"/>
    </location>
</feature>
<evidence type="ECO:0000256" key="3">
    <source>
        <dbReference type="ARBA" id="ARBA00022989"/>
    </source>
</evidence>
<evidence type="ECO:0000256" key="6">
    <source>
        <dbReference type="SAM" id="MobiDB-lite"/>
    </source>
</evidence>
<evidence type="ECO:0000256" key="1">
    <source>
        <dbReference type="ARBA" id="ARBA00004141"/>
    </source>
</evidence>
<dbReference type="Pfam" id="PF20684">
    <property type="entry name" value="Fung_rhodopsin"/>
    <property type="match status" value="1"/>
</dbReference>
<evidence type="ECO:0000256" key="5">
    <source>
        <dbReference type="ARBA" id="ARBA00038359"/>
    </source>
</evidence>
<evidence type="ECO:0000313" key="10">
    <source>
        <dbReference type="Proteomes" id="UP000469558"/>
    </source>
</evidence>
<organism evidence="9 10">
    <name type="scientific">Lachnellula suecica</name>
    <dbReference type="NCBI Taxonomy" id="602035"/>
    <lineage>
        <taxon>Eukaryota</taxon>
        <taxon>Fungi</taxon>
        <taxon>Dikarya</taxon>
        <taxon>Ascomycota</taxon>
        <taxon>Pezizomycotina</taxon>
        <taxon>Leotiomycetes</taxon>
        <taxon>Helotiales</taxon>
        <taxon>Lachnaceae</taxon>
        <taxon>Lachnellula</taxon>
    </lineage>
</organism>
<feature type="transmembrane region" description="Helical" evidence="7">
    <location>
        <begin position="27"/>
        <end position="48"/>
    </location>
</feature>
<dbReference type="GO" id="GO:0016020">
    <property type="term" value="C:membrane"/>
    <property type="evidence" value="ECO:0007669"/>
    <property type="project" value="UniProtKB-SubCell"/>
</dbReference>
<feature type="domain" description="Rhodopsin" evidence="8">
    <location>
        <begin position="44"/>
        <end position="283"/>
    </location>
</feature>